<evidence type="ECO:0000313" key="6">
    <source>
        <dbReference type="EMBL" id="MFC4721075.1"/>
    </source>
</evidence>
<dbReference type="CDD" id="cd07185">
    <property type="entry name" value="OmpA_C-like"/>
    <property type="match status" value="1"/>
</dbReference>
<dbReference type="EMBL" id="JBHSGP010000005">
    <property type="protein sequence ID" value="MFC4721075.1"/>
    <property type="molecule type" value="Genomic_DNA"/>
</dbReference>
<dbReference type="PANTHER" id="PTHR30329:SF21">
    <property type="entry name" value="LIPOPROTEIN YIAD-RELATED"/>
    <property type="match status" value="1"/>
</dbReference>
<dbReference type="SUPFAM" id="SSF82171">
    <property type="entry name" value="DPP6 N-terminal domain-like"/>
    <property type="match status" value="1"/>
</dbReference>
<dbReference type="InterPro" id="IPR050330">
    <property type="entry name" value="Bact_OuterMem_StrucFunc"/>
</dbReference>
<keyword evidence="2 4" id="KW-0472">Membrane</keyword>
<dbReference type="Pfam" id="PF00691">
    <property type="entry name" value="OmpA"/>
    <property type="match status" value="1"/>
</dbReference>
<name>A0ABV9MZU9_9FLAO</name>
<keyword evidence="3" id="KW-0998">Cell outer membrane</keyword>
<evidence type="ECO:0000256" key="4">
    <source>
        <dbReference type="PROSITE-ProRule" id="PRU00473"/>
    </source>
</evidence>
<organism evidence="6 7">
    <name type="scientific">Geojedonia litorea</name>
    <dbReference type="NCBI Taxonomy" id="1268269"/>
    <lineage>
        <taxon>Bacteria</taxon>
        <taxon>Pseudomonadati</taxon>
        <taxon>Bacteroidota</taxon>
        <taxon>Flavobacteriia</taxon>
        <taxon>Flavobacteriales</taxon>
        <taxon>Flavobacteriaceae</taxon>
        <taxon>Geojedonia</taxon>
    </lineage>
</organism>
<dbReference type="InterPro" id="IPR006664">
    <property type="entry name" value="OMP_bac"/>
</dbReference>
<dbReference type="SUPFAM" id="SSF48452">
    <property type="entry name" value="TPR-like"/>
    <property type="match status" value="1"/>
</dbReference>
<comment type="subcellular location">
    <subcellularLocation>
        <location evidence="1">Cell outer membrane</location>
    </subcellularLocation>
</comment>
<accession>A0ABV9MZU9</accession>
<evidence type="ECO:0000313" key="7">
    <source>
        <dbReference type="Proteomes" id="UP001595953"/>
    </source>
</evidence>
<dbReference type="InterPro" id="IPR036737">
    <property type="entry name" value="OmpA-like_sf"/>
</dbReference>
<dbReference type="InterPro" id="IPR011990">
    <property type="entry name" value="TPR-like_helical_dom_sf"/>
</dbReference>
<protein>
    <submittedName>
        <fullName evidence="6">OmpA family protein</fullName>
    </submittedName>
</protein>
<dbReference type="Proteomes" id="UP001595953">
    <property type="component" value="Unassembled WGS sequence"/>
</dbReference>
<dbReference type="SUPFAM" id="SSF103088">
    <property type="entry name" value="OmpA-like"/>
    <property type="match status" value="1"/>
</dbReference>
<evidence type="ECO:0000256" key="2">
    <source>
        <dbReference type="ARBA" id="ARBA00023136"/>
    </source>
</evidence>
<evidence type="ECO:0000259" key="5">
    <source>
        <dbReference type="PROSITE" id="PS51123"/>
    </source>
</evidence>
<gene>
    <name evidence="6" type="ORF">ACFO5O_01990</name>
</gene>
<dbReference type="InterPro" id="IPR006665">
    <property type="entry name" value="OmpA-like"/>
</dbReference>
<evidence type="ECO:0000256" key="3">
    <source>
        <dbReference type="ARBA" id="ARBA00023237"/>
    </source>
</evidence>
<feature type="domain" description="OmpA-like" evidence="5">
    <location>
        <begin position="527"/>
        <end position="650"/>
    </location>
</feature>
<dbReference type="SUPFAM" id="SSF49478">
    <property type="entry name" value="Cna protein B-type domain"/>
    <property type="match status" value="1"/>
</dbReference>
<evidence type="ECO:0000256" key="1">
    <source>
        <dbReference type="ARBA" id="ARBA00004442"/>
    </source>
</evidence>
<dbReference type="Pfam" id="PF07676">
    <property type="entry name" value="PD40"/>
    <property type="match status" value="1"/>
</dbReference>
<comment type="caution">
    <text evidence="6">The sequence shown here is derived from an EMBL/GenBank/DDBJ whole genome shotgun (WGS) entry which is preliminary data.</text>
</comment>
<dbReference type="Gene3D" id="3.30.1330.60">
    <property type="entry name" value="OmpA-like domain"/>
    <property type="match status" value="1"/>
</dbReference>
<dbReference type="InterPro" id="IPR011659">
    <property type="entry name" value="WD40"/>
</dbReference>
<reference evidence="7" key="1">
    <citation type="journal article" date="2019" name="Int. J. Syst. Evol. Microbiol.">
        <title>The Global Catalogue of Microorganisms (GCM) 10K type strain sequencing project: providing services to taxonomists for standard genome sequencing and annotation.</title>
        <authorList>
            <consortium name="The Broad Institute Genomics Platform"/>
            <consortium name="The Broad Institute Genome Sequencing Center for Infectious Disease"/>
            <person name="Wu L."/>
            <person name="Ma J."/>
        </authorList>
    </citation>
    <scope>NUCLEOTIDE SEQUENCE [LARGE SCALE GENOMIC DNA]</scope>
    <source>
        <strain evidence="7">CCUG 63682</strain>
    </source>
</reference>
<dbReference type="PRINTS" id="PR01021">
    <property type="entry name" value="OMPADOMAIN"/>
</dbReference>
<dbReference type="RefSeq" id="WP_387960440.1">
    <property type="nucleotide sequence ID" value="NZ_JBHSGP010000005.1"/>
</dbReference>
<keyword evidence="7" id="KW-1185">Reference proteome</keyword>
<proteinExistence type="predicted"/>
<sequence>MTINRITTITFCLLFAIGYSQNRKIRKADNAYNEFSYVKTSDILLDVANKGFKSVDLLKQLGNSFYFNNKMAEAVKWYGELINLNEFKADEHFDTEYYFRYAQALKSIENYEESDKWMQKFYNANSSDLRGKSYQQHKDYLTQIEGLSQDFQIFNLEINTKYSDFGGILYNDQVIFSSARGKGRTYAWNNQPFLNLYMAKSQDGGTSFDEPIKWDKTINSKFHESSLTFYKNDEFMFFTRNNFIDHIENRSKDGINKLKIFQASFENNEWGNIKSVHFNSDEYNVAHPSVNASGTKMYFASDMPGTYGKSDIYMVAINKDGSLGVPENLGPYINTEGHETFPFINAKGDLFFASNGIVGLGGLDVFVIRDFETKMDQKVAFEPKNLGMPINSSKDDFAYYENLETRKGFFSSNRAGGKGDDDIYGFTIPRCTQTVVGSIWDKNSNNLLTNVIVTLLDSTGNTINQAVVDDESQFMFNELDCEKAYLIRAEKEGYATFEKRFETASQKETLSADLILEKENIEISVGSDLAKTLNIPIIYFNTDDDNITGESEIQLQKLLAVLNSYPNMVIEVNSHTDSRGTREYNDNLSNRRVVSTIKYLTQVGGISASRIKGKGYGERKLVNDCGDNSKCSDEEHLQNRRSEFIIISMN</sequence>
<dbReference type="Gene3D" id="1.25.40.10">
    <property type="entry name" value="Tetratricopeptide repeat domain"/>
    <property type="match status" value="1"/>
</dbReference>
<dbReference type="PANTHER" id="PTHR30329">
    <property type="entry name" value="STATOR ELEMENT OF FLAGELLAR MOTOR COMPLEX"/>
    <property type="match status" value="1"/>
</dbReference>
<dbReference type="PROSITE" id="PS51123">
    <property type="entry name" value="OMPA_2"/>
    <property type="match status" value="1"/>
</dbReference>